<dbReference type="InterPro" id="IPR021516">
    <property type="entry name" value="DUF3179"/>
</dbReference>
<sequence length="376" mass="43535">MKRIISLSVLVIGFVLQGYAQLSRVGVKDDWTTDLNRTTISLYEFEALTPRSAFQSIDNPRFYNEETSKEYYNNNENVVVVSAGREYKAYPLEFLIFHQVINDRIGGMPIAVTYCPFTDAVIVYERRFTHRGVQRELLLKPSGMIRKSNIILYDQQTESWWQQYNGTAKVGHFLGTELKQIPSLRMTMGDFYENCKYGLVIRDNVKDEQLPYGINPYYKYDNVLTEKPLYLNYMPSEKLMPMETVVLVELRGNHIIYPLEDLQQRKVLNDLPMDMYVVVFYEGNSTAMLGGREIKNNDKSGSMAAYSSFHDGRLLTFSSEGNHFIDEQTKSTWNFNGLCVDGSLKGQQLKQLMSKQSFAFIALDFYPNSLIYNINW</sequence>
<dbReference type="AlphaFoldDB" id="A0A3Q9FP07"/>
<dbReference type="RefSeq" id="WP_126615154.1">
    <property type="nucleotide sequence ID" value="NZ_CP034562.1"/>
</dbReference>
<evidence type="ECO:0000313" key="2">
    <source>
        <dbReference type="Proteomes" id="UP000267268"/>
    </source>
</evidence>
<reference evidence="1 2" key="1">
    <citation type="submission" date="2018-12" db="EMBL/GenBank/DDBJ databases">
        <title>Flammeovirga pectinis sp. nov., isolated from the gut of the Korean scallop, Patinopecten yessoensis.</title>
        <authorList>
            <person name="Bae J.-W."/>
            <person name="Jeong Y.-S."/>
            <person name="Kang W."/>
        </authorList>
    </citation>
    <scope>NUCLEOTIDE SEQUENCE [LARGE SCALE GENOMIC DNA]</scope>
    <source>
        <strain evidence="1 2">L12M1</strain>
    </source>
</reference>
<dbReference type="OrthoDB" id="9806357at2"/>
<dbReference type="KEGG" id="fll:EI427_12600"/>
<dbReference type="Pfam" id="PF11376">
    <property type="entry name" value="DUF3179"/>
    <property type="match status" value="1"/>
</dbReference>
<keyword evidence="2" id="KW-1185">Reference proteome</keyword>
<evidence type="ECO:0000313" key="1">
    <source>
        <dbReference type="EMBL" id="AZQ63044.1"/>
    </source>
</evidence>
<protein>
    <submittedName>
        <fullName evidence="1">DUF3179 domain-containing protein</fullName>
    </submittedName>
</protein>
<gene>
    <name evidence="1" type="ORF">EI427_12600</name>
</gene>
<proteinExistence type="predicted"/>
<dbReference type="Proteomes" id="UP000267268">
    <property type="component" value="Chromosome 1"/>
</dbReference>
<organism evidence="1 2">
    <name type="scientific">Flammeovirga pectinis</name>
    <dbReference type="NCBI Taxonomy" id="2494373"/>
    <lineage>
        <taxon>Bacteria</taxon>
        <taxon>Pseudomonadati</taxon>
        <taxon>Bacteroidota</taxon>
        <taxon>Cytophagia</taxon>
        <taxon>Cytophagales</taxon>
        <taxon>Flammeovirgaceae</taxon>
        <taxon>Flammeovirga</taxon>
    </lineage>
</organism>
<dbReference type="EMBL" id="CP034562">
    <property type="protein sequence ID" value="AZQ63044.1"/>
    <property type="molecule type" value="Genomic_DNA"/>
</dbReference>
<name>A0A3Q9FP07_9BACT</name>
<accession>A0A3Q9FP07</accession>